<dbReference type="EMBL" id="JACHIT010000002">
    <property type="protein sequence ID" value="MBB5917288.1"/>
    <property type="molecule type" value="Genomic_DNA"/>
</dbReference>
<dbReference type="Pfam" id="PF01740">
    <property type="entry name" value="STAS"/>
    <property type="match status" value="1"/>
</dbReference>
<proteinExistence type="predicted"/>
<dbReference type="PANTHER" id="PTHR33495:SF13">
    <property type="entry name" value="ANTI-SIGMA-F FACTOR ANTAGONIST RSFB"/>
    <property type="match status" value="1"/>
</dbReference>
<dbReference type="GO" id="GO:0043856">
    <property type="term" value="F:anti-sigma factor antagonist activity"/>
    <property type="evidence" value="ECO:0007669"/>
    <property type="project" value="TreeGrafter"/>
</dbReference>
<feature type="domain" description="STAS" evidence="1">
    <location>
        <begin position="34"/>
        <end position="130"/>
    </location>
</feature>
<dbReference type="PROSITE" id="PS50801">
    <property type="entry name" value="STAS"/>
    <property type="match status" value="1"/>
</dbReference>
<name>A0A7W9PKP7_9NOCA</name>
<sequence length="130" mass="14075">MSAIAVMQRPIDAVPAAEWPPPAPVRDWRRRCTIVRVEGELDAAMAGVFRQALGRAVAASSRAVVLDLRHTRFLGIGSSRLLAEAKCLAGETGVDLRVVAGGPEVERVLTITGVRPLFRWYDTVQDALDA</sequence>
<dbReference type="CDD" id="cd07043">
    <property type="entry name" value="STAS_anti-anti-sigma_factors"/>
    <property type="match status" value="1"/>
</dbReference>
<evidence type="ECO:0000259" key="1">
    <source>
        <dbReference type="PROSITE" id="PS50801"/>
    </source>
</evidence>
<keyword evidence="3" id="KW-1185">Reference proteome</keyword>
<evidence type="ECO:0000313" key="2">
    <source>
        <dbReference type="EMBL" id="MBB5917288.1"/>
    </source>
</evidence>
<dbReference type="InterPro" id="IPR002645">
    <property type="entry name" value="STAS_dom"/>
</dbReference>
<dbReference type="PANTHER" id="PTHR33495">
    <property type="entry name" value="ANTI-SIGMA FACTOR ANTAGONIST TM_1081-RELATED-RELATED"/>
    <property type="match status" value="1"/>
</dbReference>
<dbReference type="InterPro" id="IPR036513">
    <property type="entry name" value="STAS_dom_sf"/>
</dbReference>
<dbReference type="Proteomes" id="UP000540412">
    <property type="component" value="Unassembled WGS sequence"/>
</dbReference>
<dbReference type="AlphaFoldDB" id="A0A7W9PKP7"/>
<protein>
    <submittedName>
        <fullName evidence="2">Anti-anti-sigma factor</fullName>
    </submittedName>
</protein>
<reference evidence="2 3" key="1">
    <citation type="submission" date="2020-08" db="EMBL/GenBank/DDBJ databases">
        <title>Sequencing the genomes of 1000 actinobacteria strains.</title>
        <authorList>
            <person name="Klenk H.-P."/>
        </authorList>
    </citation>
    <scope>NUCLEOTIDE SEQUENCE [LARGE SCALE GENOMIC DNA]</scope>
    <source>
        <strain evidence="2 3">DSM 43582</strain>
    </source>
</reference>
<dbReference type="SUPFAM" id="SSF52091">
    <property type="entry name" value="SpoIIaa-like"/>
    <property type="match status" value="1"/>
</dbReference>
<accession>A0A7W9PKP7</accession>
<organism evidence="2 3">
    <name type="scientific">Nocardia transvalensis</name>
    <dbReference type="NCBI Taxonomy" id="37333"/>
    <lineage>
        <taxon>Bacteria</taxon>
        <taxon>Bacillati</taxon>
        <taxon>Actinomycetota</taxon>
        <taxon>Actinomycetes</taxon>
        <taxon>Mycobacteriales</taxon>
        <taxon>Nocardiaceae</taxon>
        <taxon>Nocardia</taxon>
    </lineage>
</organism>
<dbReference type="RefSeq" id="WP_083905786.1">
    <property type="nucleotide sequence ID" value="NZ_JACHIT010000002.1"/>
</dbReference>
<dbReference type="Gene3D" id="3.30.750.24">
    <property type="entry name" value="STAS domain"/>
    <property type="match status" value="1"/>
</dbReference>
<gene>
    <name evidence="2" type="ORF">BJY24_006200</name>
</gene>
<evidence type="ECO:0000313" key="3">
    <source>
        <dbReference type="Proteomes" id="UP000540412"/>
    </source>
</evidence>
<comment type="caution">
    <text evidence="2">The sequence shown here is derived from an EMBL/GenBank/DDBJ whole genome shotgun (WGS) entry which is preliminary data.</text>
</comment>